<evidence type="ECO:0000256" key="2">
    <source>
        <dbReference type="SAM" id="Phobius"/>
    </source>
</evidence>
<organism evidence="3 4">
    <name type="scientific">Parathielavia hyrcaniae</name>
    <dbReference type="NCBI Taxonomy" id="113614"/>
    <lineage>
        <taxon>Eukaryota</taxon>
        <taxon>Fungi</taxon>
        <taxon>Dikarya</taxon>
        <taxon>Ascomycota</taxon>
        <taxon>Pezizomycotina</taxon>
        <taxon>Sordariomycetes</taxon>
        <taxon>Sordariomycetidae</taxon>
        <taxon>Sordariales</taxon>
        <taxon>Chaetomiaceae</taxon>
        <taxon>Parathielavia</taxon>
    </lineage>
</organism>
<sequence>MLSPDLYSPTLVCSLAWYMAIFYIEMGEREKKREKEKKRKEKKRKEKRKGRKKQRKKKMRRRSRMYASSSTLSNKQTRAGLYTTEWPVQTGDLKLGPSNWQIGEVGGQ</sequence>
<feature type="compositionally biased region" description="Polar residues" evidence="1">
    <location>
        <begin position="66"/>
        <end position="77"/>
    </location>
</feature>
<gene>
    <name evidence="3" type="ORF">N658DRAFT_322745</name>
</gene>
<keyword evidence="2" id="KW-0472">Membrane</keyword>
<protein>
    <submittedName>
        <fullName evidence="3">Uncharacterized protein</fullName>
    </submittedName>
</protein>
<reference evidence="3" key="2">
    <citation type="submission" date="2023-05" db="EMBL/GenBank/DDBJ databases">
        <authorList>
            <consortium name="Lawrence Berkeley National Laboratory"/>
            <person name="Steindorff A."/>
            <person name="Hensen N."/>
            <person name="Bonometti L."/>
            <person name="Westerberg I."/>
            <person name="Brannstrom I.O."/>
            <person name="Guillou S."/>
            <person name="Cros-Aarteil S."/>
            <person name="Calhoun S."/>
            <person name="Haridas S."/>
            <person name="Kuo A."/>
            <person name="Mondo S."/>
            <person name="Pangilinan J."/>
            <person name="Riley R."/>
            <person name="Labutti K."/>
            <person name="Andreopoulos B."/>
            <person name="Lipzen A."/>
            <person name="Chen C."/>
            <person name="Yanf M."/>
            <person name="Daum C."/>
            <person name="Ng V."/>
            <person name="Clum A."/>
            <person name="Ohm R."/>
            <person name="Martin F."/>
            <person name="Silar P."/>
            <person name="Natvig D."/>
            <person name="Lalanne C."/>
            <person name="Gautier V."/>
            <person name="Ament-Velasquez S.L."/>
            <person name="Kruys A."/>
            <person name="Hutchinson M.I."/>
            <person name="Powell A.J."/>
            <person name="Barry K."/>
            <person name="Miller A.N."/>
            <person name="Grigoriev I.V."/>
            <person name="Debuchy R."/>
            <person name="Gladieux P."/>
            <person name="Thoren M.H."/>
            <person name="Johannesson H."/>
        </authorList>
    </citation>
    <scope>NUCLEOTIDE SEQUENCE</scope>
    <source>
        <strain evidence="3">CBS 757.83</strain>
    </source>
</reference>
<keyword evidence="2" id="KW-0812">Transmembrane</keyword>
<keyword evidence="4" id="KW-1185">Reference proteome</keyword>
<comment type="caution">
    <text evidence="3">The sequence shown here is derived from an EMBL/GenBank/DDBJ whole genome shotgun (WGS) entry which is preliminary data.</text>
</comment>
<evidence type="ECO:0000313" key="4">
    <source>
        <dbReference type="Proteomes" id="UP001305647"/>
    </source>
</evidence>
<feature type="compositionally biased region" description="Basic residues" evidence="1">
    <location>
        <begin position="34"/>
        <end position="64"/>
    </location>
</feature>
<reference evidence="3" key="1">
    <citation type="journal article" date="2023" name="Mol. Phylogenet. Evol.">
        <title>Genome-scale phylogeny and comparative genomics of the fungal order Sordariales.</title>
        <authorList>
            <person name="Hensen N."/>
            <person name="Bonometti L."/>
            <person name="Westerberg I."/>
            <person name="Brannstrom I.O."/>
            <person name="Guillou S."/>
            <person name="Cros-Aarteil S."/>
            <person name="Calhoun S."/>
            <person name="Haridas S."/>
            <person name="Kuo A."/>
            <person name="Mondo S."/>
            <person name="Pangilinan J."/>
            <person name="Riley R."/>
            <person name="LaButti K."/>
            <person name="Andreopoulos B."/>
            <person name="Lipzen A."/>
            <person name="Chen C."/>
            <person name="Yan M."/>
            <person name="Daum C."/>
            <person name="Ng V."/>
            <person name="Clum A."/>
            <person name="Steindorff A."/>
            <person name="Ohm R.A."/>
            <person name="Martin F."/>
            <person name="Silar P."/>
            <person name="Natvig D.O."/>
            <person name="Lalanne C."/>
            <person name="Gautier V."/>
            <person name="Ament-Velasquez S.L."/>
            <person name="Kruys A."/>
            <person name="Hutchinson M.I."/>
            <person name="Powell A.J."/>
            <person name="Barry K."/>
            <person name="Miller A.N."/>
            <person name="Grigoriev I.V."/>
            <person name="Debuchy R."/>
            <person name="Gladieux P."/>
            <person name="Hiltunen Thoren M."/>
            <person name="Johannesson H."/>
        </authorList>
    </citation>
    <scope>NUCLEOTIDE SEQUENCE</scope>
    <source>
        <strain evidence="3">CBS 757.83</strain>
    </source>
</reference>
<keyword evidence="2" id="KW-1133">Transmembrane helix</keyword>
<feature type="transmembrane region" description="Helical" evidence="2">
    <location>
        <begin position="6"/>
        <end position="24"/>
    </location>
</feature>
<accession>A0AAN6Q3C7</accession>
<feature type="region of interest" description="Disordered" evidence="1">
    <location>
        <begin position="30"/>
        <end position="78"/>
    </location>
</feature>
<name>A0AAN6Q3C7_9PEZI</name>
<proteinExistence type="predicted"/>
<dbReference type="AlphaFoldDB" id="A0AAN6Q3C7"/>
<dbReference type="Proteomes" id="UP001305647">
    <property type="component" value="Unassembled WGS sequence"/>
</dbReference>
<evidence type="ECO:0000313" key="3">
    <source>
        <dbReference type="EMBL" id="KAK4102768.1"/>
    </source>
</evidence>
<dbReference type="EMBL" id="MU863630">
    <property type="protein sequence ID" value="KAK4102768.1"/>
    <property type="molecule type" value="Genomic_DNA"/>
</dbReference>
<evidence type="ECO:0000256" key="1">
    <source>
        <dbReference type="SAM" id="MobiDB-lite"/>
    </source>
</evidence>